<gene>
    <name evidence="3" type="ORF">AABB28_11000</name>
</gene>
<keyword evidence="1" id="KW-0732">Signal</keyword>
<dbReference type="Proteomes" id="UP001451782">
    <property type="component" value="Chromosome"/>
</dbReference>
<sequence>MSQLKTILAGLGLAAVTSLPVAAQDRFPDQMVRTPAENIPWQPLFPGVEAFALYGGLDQGVATAFIARTDPGQSMALPHTHSDGYWGFILAGNHQHWEMSEPDQGPILTAGSSWYQPADVPHADLCVGPEHCITLVVFEERADFIPVQ</sequence>
<protein>
    <recommendedName>
        <fullName evidence="2">ChrR-like cupin domain-containing protein</fullName>
    </recommendedName>
</protein>
<dbReference type="AlphaFoldDB" id="A0AAN0M6C4"/>
<dbReference type="InterPro" id="IPR025979">
    <property type="entry name" value="ChrR-like_cupin_dom"/>
</dbReference>
<accession>A0AAN0M6C4</accession>
<evidence type="ECO:0000313" key="4">
    <source>
        <dbReference type="Proteomes" id="UP001451782"/>
    </source>
</evidence>
<evidence type="ECO:0000256" key="1">
    <source>
        <dbReference type="SAM" id="SignalP"/>
    </source>
</evidence>
<feature type="domain" description="ChrR-like cupin" evidence="2">
    <location>
        <begin position="31"/>
        <end position="137"/>
    </location>
</feature>
<keyword evidence="4" id="KW-1185">Reference proteome</keyword>
<dbReference type="KEGG" id="yag:AABB28_11000"/>
<evidence type="ECO:0000259" key="2">
    <source>
        <dbReference type="Pfam" id="PF12973"/>
    </source>
</evidence>
<dbReference type="RefSeq" id="WP_342068830.1">
    <property type="nucleotide sequence ID" value="NZ_CP151762.1"/>
</dbReference>
<dbReference type="EMBL" id="CP151762">
    <property type="protein sequence ID" value="WZU62426.1"/>
    <property type="molecule type" value="Genomic_DNA"/>
</dbReference>
<dbReference type="InterPro" id="IPR011051">
    <property type="entry name" value="RmlC_Cupin_sf"/>
</dbReference>
<proteinExistence type="predicted"/>
<dbReference type="InterPro" id="IPR014710">
    <property type="entry name" value="RmlC-like_jellyroll"/>
</dbReference>
<name>A0AAN0M6C4_9RHOB</name>
<feature type="chain" id="PRO_5042948495" description="ChrR-like cupin domain-containing protein" evidence="1">
    <location>
        <begin position="24"/>
        <end position="148"/>
    </location>
</feature>
<feature type="signal peptide" evidence="1">
    <location>
        <begin position="1"/>
        <end position="23"/>
    </location>
</feature>
<evidence type="ECO:0000313" key="3">
    <source>
        <dbReference type="EMBL" id="WZU62426.1"/>
    </source>
</evidence>
<dbReference type="Gene3D" id="2.60.120.10">
    <property type="entry name" value="Jelly Rolls"/>
    <property type="match status" value="1"/>
</dbReference>
<reference evidence="3 4" key="1">
    <citation type="submission" date="2024-04" db="EMBL/GenBank/DDBJ databases">
        <title>Phylogenomic analyses of a clade within the roseobacter group suggest taxonomic reassignments of species of the genera Aestuariivita, Citreicella, Loktanella, Nautella, Pelagibaca, Ruegeria, Thalassobius, Thiobacimonas and Tropicibacter, and the proposal o.</title>
        <authorList>
            <person name="Jeon C.O."/>
        </authorList>
    </citation>
    <scope>NUCLEOTIDE SEQUENCE [LARGE SCALE GENOMIC DNA]</scope>
    <source>
        <strain evidence="3 4">G8-12</strain>
    </source>
</reference>
<dbReference type="Pfam" id="PF12973">
    <property type="entry name" value="Cupin_7"/>
    <property type="match status" value="1"/>
</dbReference>
<dbReference type="SUPFAM" id="SSF51182">
    <property type="entry name" value="RmlC-like cupins"/>
    <property type="match status" value="1"/>
</dbReference>
<organism evidence="3 4">
    <name type="scientific">Yoonia algicola</name>
    <dbReference type="NCBI Taxonomy" id="3137368"/>
    <lineage>
        <taxon>Bacteria</taxon>
        <taxon>Pseudomonadati</taxon>
        <taxon>Pseudomonadota</taxon>
        <taxon>Alphaproteobacteria</taxon>
        <taxon>Rhodobacterales</taxon>
        <taxon>Paracoccaceae</taxon>
        <taxon>Yoonia</taxon>
    </lineage>
</organism>